<reference evidence="1" key="1">
    <citation type="submission" date="2019-10" db="EMBL/GenBank/DDBJ databases">
        <authorList>
            <consortium name="DOE Joint Genome Institute"/>
            <person name="Kuo A."/>
            <person name="Miyauchi S."/>
            <person name="Kiss E."/>
            <person name="Drula E."/>
            <person name="Kohler A."/>
            <person name="Sanchez-Garcia M."/>
            <person name="Andreopoulos B."/>
            <person name="Barry K.W."/>
            <person name="Bonito G."/>
            <person name="Buee M."/>
            <person name="Carver A."/>
            <person name="Chen C."/>
            <person name="Cichocki N."/>
            <person name="Clum A."/>
            <person name="Culley D."/>
            <person name="Crous P.W."/>
            <person name="Fauchery L."/>
            <person name="Girlanda M."/>
            <person name="Hayes R."/>
            <person name="Keri Z."/>
            <person name="LaButti K."/>
            <person name="Lipzen A."/>
            <person name="Lombard V."/>
            <person name="Magnuson J."/>
            <person name="Maillard F."/>
            <person name="Morin E."/>
            <person name="Murat C."/>
            <person name="Nolan M."/>
            <person name="Ohm R."/>
            <person name="Pangilinan J."/>
            <person name="Pereira M."/>
            <person name="Perotto S."/>
            <person name="Peter M."/>
            <person name="Riley R."/>
            <person name="Sitrit Y."/>
            <person name="Stielow B."/>
            <person name="Szollosi G."/>
            <person name="Zifcakova L."/>
            <person name="Stursova M."/>
            <person name="Spatafora J.W."/>
            <person name="Tedersoo L."/>
            <person name="Vaario L.-M."/>
            <person name="Yamada A."/>
            <person name="Yan M."/>
            <person name="Wang P."/>
            <person name="Xu J."/>
            <person name="Bruns T."/>
            <person name="Baldrian P."/>
            <person name="Vilgalys R."/>
            <person name="Henrissat B."/>
            <person name="Grigoriev I.V."/>
            <person name="Hibbett D."/>
            <person name="Nagy L.G."/>
            <person name="Martin F.M."/>
        </authorList>
    </citation>
    <scope>NUCLEOTIDE SEQUENCE</scope>
    <source>
        <strain evidence="1">BED1</strain>
    </source>
</reference>
<evidence type="ECO:0000313" key="2">
    <source>
        <dbReference type="Proteomes" id="UP001194468"/>
    </source>
</evidence>
<dbReference type="AlphaFoldDB" id="A0AAD4GAN5"/>
<proteinExistence type="predicted"/>
<comment type="caution">
    <text evidence="1">The sequence shown here is derived from an EMBL/GenBank/DDBJ whole genome shotgun (WGS) entry which is preliminary data.</text>
</comment>
<keyword evidence="2" id="KW-1185">Reference proteome</keyword>
<dbReference type="Proteomes" id="UP001194468">
    <property type="component" value="Unassembled WGS sequence"/>
</dbReference>
<dbReference type="Pfam" id="PF18758">
    <property type="entry name" value="KDZ"/>
    <property type="match status" value="1"/>
</dbReference>
<evidence type="ECO:0008006" key="3">
    <source>
        <dbReference type="Google" id="ProtNLM"/>
    </source>
</evidence>
<organism evidence="1 2">
    <name type="scientific">Boletus edulis BED1</name>
    <dbReference type="NCBI Taxonomy" id="1328754"/>
    <lineage>
        <taxon>Eukaryota</taxon>
        <taxon>Fungi</taxon>
        <taxon>Dikarya</taxon>
        <taxon>Basidiomycota</taxon>
        <taxon>Agaricomycotina</taxon>
        <taxon>Agaricomycetes</taxon>
        <taxon>Agaricomycetidae</taxon>
        <taxon>Boletales</taxon>
        <taxon>Boletineae</taxon>
        <taxon>Boletaceae</taxon>
        <taxon>Boletoideae</taxon>
        <taxon>Boletus</taxon>
    </lineage>
</organism>
<gene>
    <name evidence="1" type="ORF">L210DRAFT_3507098</name>
</gene>
<protein>
    <recommendedName>
        <fullName evidence="3">CxC2-like cysteine cluster KDZ transposase-associated domain-containing protein</fullName>
    </recommendedName>
</protein>
<accession>A0AAD4GAN5</accession>
<sequence>MSRQWWHLKMMKHAGCSFDPYGVKSTPDGECALICPACPQPGKNLPLDFYEQHLYIPDKNHSAINTTDTKGNQGLSATGVGMIDCARHNMKLPVGVGDLQKGEKYINMDYLFFLMLHHNSTNILKVSYDVACQWNKHLWQCMDTLPSSMQLDVANMDDTFFIPKFHLPAHIAKCQTTYSFNFLPEVGHTDGEAPERGWANINPIMLSTKEMGPGARRDILDNYFGYSNWRKMVCLSLEELKEGLAVDHADLLSTWRMQVLEWERDQTKLNPYERAGNNIDSKGSLAMTIAMVRLQLAKEEARDLQRPEGSAMVTHSDCTTSILISAGLELEEQQYIASGSQMCG</sequence>
<evidence type="ECO:0000313" key="1">
    <source>
        <dbReference type="EMBL" id="KAF8433344.1"/>
    </source>
</evidence>
<name>A0AAD4GAN5_BOLED</name>
<dbReference type="InterPro" id="IPR040521">
    <property type="entry name" value="KDZ"/>
</dbReference>
<dbReference type="EMBL" id="WHUW01000034">
    <property type="protein sequence ID" value="KAF8433344.1"/>
    <property type="molecule type" value="Genomic_DNA"/>
</dbReference>
<reference evidence="1" key="2">
    <citation type="journal article" date="2020" name="Nat. Commun.">
        <title>Large-scale genome sequencing of mycorrhizal fungi provides insights into the early evolution of symbiotic traits.</title>
        <authorList>
            <person name="Miyauchi S."/>
            <person name="Kiss E."/>
            <person name="Kuo A."/>
            <person name="Drula E."/>
            <person name="Kohler A."/>
            <person name="Sanchez-Garcia M."/>
            <person name="Morin E."/>
            <person name="Andreopoulos B."/>
            <person name="Barry K.W."/>
            <person name="Bonito G."/>
            <person name="Buee M."/>
            <person name="Carver A."/>
            <person name="Chen C."/>
            <person name="Cichocki N."/>
            <person name="Clum A."/>
            <person name="Culley D."/>
            <person name="Crous P.W."/>
            <person name="Fauchery L."/>
            <person name="Girlanda M."/>
            <person name="Hayes R.D."/>
            <person name="Keri Z."/>
            <person name="LaButti K."/>
            <person name="Lipzen A."/>
            <person name="Lombard V."/>
            <person name="Magnuson J."/>
            <person name="Maillard F."/>
            <person name="Murat C."/>
            <person name="Nolan M."/>
            <person name="Ohm R.A."/>
            <person name="Pangilinan J."/>
            <person name="Pereira M.F."/>
            <person name="Perotto S."/>
            <person name="Peter M."/>
            <person name="Pfister S."/>
            <person name="Riley R."/>
            <person name="Sitrit Y."/>
            <person name="Stielow J.B."/>
            <person name="Szollosi G."/>
            <person name="Zifcakova L."/>
            <person name="Stursova M."/>
            <person name="Spatafora J.W."/>
            <person name="Tedersoo L."/>
            <person name="Vaario L.M."/>
            <person name="Yamada A."/>
            <person name="Yan M."/>
            <person name="Wang P."/>
            <person name="Xu J."/>
            <person name="Bruns T."/>
            <person name="Baldrian P."/>
            <person name="Vilgalys R."/>
            <person name="Dunand C."/>
            <person name="Henrissat B."/>
            <person name="Grigoriev I.V."/>
            <person name="Hibbett D."/>
            <person name="Nagy L.G."/>
            <person name="Martin F.M."/>
        </authorList>
    </citation>
    <scope>NUCLEOTIDE SEQUENCE</scope>
    <source>
        <strain evidence="1">BED1</strain>
    </source>
</reference>